<dbReference type="GO" id="GO:0046872">
    <property type="term" value="F:metal ion binding"/>
    <property type="evidence" value="ECO:0007669"/>
    <property type="project" value="InterPro"/>
</dbReference>
<dbReference type="Gene3D" id="3.30.470.20">
    <property type="entry name" value="ATP-grasp fold, B domain"/>
    <property type="match status" value="1"/>
</dbReference>
<protein>
    <submittedName>
        <fullName evidence="7">Biotin carboxylase</fullName>
    </submittedName>
</protein>
<dbReference type="Proteomes" id="UP000576393">
    <property type="component" value="Unassembled WGS sequence"/>
</dbReference>
<keyword evidence="3 4" id="KW-0067">ATP-binding</keyword>
<dbReference type="PANTHER" id="PTHR43585">
    <property type="entry name" value="FUMIPYRROLE BIOSYNTHESIS PROTEIN C"/>
    <property type="match status" value="1"/>
</dbReference>
<evidence type="ECO:0000256" key="3">
    <source>
        <dbReference type="ARBA" id="ARBA00022840"/>
    </source>
</evidence>
<evidence type="ECO:0000256" key="4">
    <source>
        <dbReference type="PROSITE-ProRule" id="PRU00409"/>
    </source>
</evidence>
<feature type="compositionally biased region" description="Polar residues" evidence="5">
    <location>
        <begin position="7"/>
        <end position="16"/>
    </location>
</feature>
<dbReference type="GO" id="GO:0005524">
    <property type="term" value="F:ATP binding"/>
    <property type="evidence" value="ECO:0007669"/>
    <property type="project" value="UniProtKB-UniRule"/>
</dbReference>
<dbReference type="PROSITE" id="PS50975">
    <property type="entry name" value="ATP_GRASP"/>
    <property type="match status" value="1"/>
</dbReference>
<evidence type="ECO:0000259" key="6">
    <source>
        <dbReference type="PROSITE" id="PS50975"/>
    </source>
</evidence>
<reference evidence="7 8" key="1">
    <citation type="submission" date="2020-07" db="EMBL/GenBank/DDBJ databases">
        <title>Sequencing the genomes of 1000 actinobacteria strains.</title>
        <authorList>
            <person name="Klenk H.-P."/>
        </authorList>
    </citation>
    <scope>NUCLEOTIDE SEQUENCE [LARGE SCALE GENOMIC DNA]</scope>
    <source>
        <strain evidence="7 8">DSM 45763</strain>
    </source>
</reference>
<dbReference type="InterPro" id="IPR011761">
    <property type="entry name" value="ATP-grasp"/>
</dbReference>
<sequence length="430" mass="46908">MSHETGHATSPETGRVSSRRTGRPTIALIGGRPKLVRKAHELGMGVVYIQQPGQYDRAHWPYVDQALLVDYTDTERLLPLVRALHRAYPFDGVVSLYELGVRPAAEIDRMLGLGWHSLETVDLLLDKWRMRRRLNGLGVSPVAAAVGETERDLRDFAAAHGLPIFVKPVCEAGSIGVFAIRDEADLAAVPARFRELEARFDRSDLAGPLDRFLMEEFLDGPEISVETLSFDGRHVLVGVTDKVLGGPGFVEVGHSCPSRHPEPLLREVERLVMAFLDAVGLRNGPGHTEVKLTGRGPRIVESHTRIGGDRINELTEIAYGVDMDRHALGSRLGLVEPLTRSPLPRAGAAIRFLTPPPGRVTEVTGVEDVLADPALVELEISVRPGDEVPPLTWSEERVGHVLARGETAEQAAAACERLAAMVAIRTEAVS</sequence>
<dbReference type="EMBL" id="JACCCO010000003">
    <property type="protein sequence ID" value="NYF43303.1"/>
    <property type="molecule type" value="Genomic_DNA"/>
</dbReference>
<name>A0A852V7R0_9ACTN</name>
<keyword evidence="2 4" id="KW-0547">Nucleotide-binding</keyword>
<dbReference type="Pfam" id="PF18130">
    <property type="entry name" value="ATPgrasp_N"/>
    <property type="match status" value="1"/>
</dbReference>
<accession>A0A852V7R0</accession>
<dbReference type="RefSeq" id="WP_179826754.1">
    <property type="nucleotide sequence ID" value="NZ_JACCCO010000003.1"/>
</dbReference>
<dbReference type="InterPro" id="IPR052032">
    <property type="entry name" value="ATP-dep_AA_Ligase"/>
</dbReference>
<dbReference type="AlphaFoldDB" id="A0A852V7R0"/>
<dbReference type="Pfam" id="PF13535">
    <property type="entry name" value="ATP-grasp_4"/>
    <property type="match status" value="1"/>
</dbReference>
<feature type="region of interest" description="Disordered" evidence="5">
    <location>
        <begin position="1"/>
        <end position="23"/>
    </location>
</feature>
<evidence type="ECO:0000256" key="1">
    <source>
        <dbReference type="ARBA" id="ARBA00022598"/>
    </source>
</evidence>
<dbReference type="PANTHER" id="PTHR43585:SF2">
    <property type="entry name" value="ATP-GRASP ENZYME FSQD"/>
    <property type="match status" value="1"/>
</dbReference>
<feature type="domain" description="ATP-grasp" evidence="6">
    <location>
        <begin position="131"/>
        <end position="332"/>
    </location>
</feature>
<organism evidence="7 8">
    <name type="scientific">Streptosporangium sandarakinum</name>
    <dbReference type="NCBI Taxonomy" id="1260955"/>
    <lineage>
        <taxon>Bacteria</taxon>
        <taxon>Bacillati</taxon>
        <taxon>Actinomycetota</taxon>
        <taxon>Actinomycetes</taxon>
        <taxon>Streptosporangiales</taxon>
        <taxon>Streptosporangiaceae</taxon>
        <taxon>Streptosporangium</taxon>
    </lineage>
</organism>
<dbReference type="GO" id="GO:0016874">
    <property type="term" value="F:ligase activity"/>
    <property type="evidence" value="ECO:0007669"/>
    <property type="project" value="UniProtKB-KW"/>
</dbReference>
<dbReference type="Gene3D" id="3.40.50.20">
    <property type="match status" value="1"/>
</dbReference>
<evidence type="ECO:0000313" key="8">
    <source>
        <dbReference type="Proteomes" id="UP000576393"/>
    </source>
</evidence>
<dbReference type="Pfam" id="PF18603">
    <property type="entry name" value="LAL_C2"/>
    <property type="match status" value="1"/>
</dbReference>
<dbReference type="InterPro" id="IPR041472">
    <property type="entry name" value="BL00235/CARNS1_N"/>
</dbReference>
<evidence type="ECO:0000313" key="7">
    <source>
        <dbReference type="EMBL" id="NYF43303.1"/>
    </source>
</evidence>
<evidence type="ECO:0000256" key="5">
    <source>
        <dbReference type="SAM" id="MobiDB-lite"/>
    </source>
</evidence>
<evidence type="ECO:0000256" key="2">
    <source>
        <dbReference type="ARBA" id="ARBA00022741"/>
    </source>
</evidence>
<keyword evidence="8" id="KW-1185">Reference proteome</keyword>
<proteinExistence type="predicted"/>
<dbReference type="InterPro" id="IPR040570">
    <property type="entry name" value="LAL_C2"/>
</dbReference>
<keyword evidence="1" id="KW-0436">Ligase</keyword>
<comment type="caution">
    <text evidence="7">The sequence shown here is derived from an EMBL/GenBank/DDBJ whole genome shotgun (WGS) entry which is preliminary data.</text>
</comment>
<gene>
    <name evidence="7" type="ORF">HDA43_005530</name>
</gene>
<dbReference type="SUPFAM" id="SSF56059">
    <property type="entry name" value="Glutathione synthetase ATP-binding domain-like"/>
    <property type="match status" value="1"/>
</dbReference>